<dbReference type="GO" id="GO:0005829">
    <property type="term" value="C:cytosol"/>
    <property type="evidence" value="ECO:0007669"/>
    <property type="project" value="TreeGrafter"/>
</dbReference>
<dbReference type="GO" id="GO:0015035">
    <property type="term" value="F:protein-disulfide reductase activity"/>
    <property type="evidence" value="ECO:0007669"/>
    <property type="project" value="UniProtKB-UniRule"/>
</dbReference>
<feature type="region of interest" description="Disordered" evidence="7">
    <location>
        <begin position="1"/>
        <end position="28"/>
    </location>
</feature>
<dbReference type="Pfam" id="PF14561">
    <property type="entry name" value="TPR_20"/>
    <property type="match status" value="1"/>
</dbReference>
<dbReference type="InterPro" id="IPR013766">
    <property type="entry name" value="Thioredoxin_domain"/>
</dbReference>
<accession>A0A1R3VCX4</accession>
<dbReference type="Pfam" id="PF00085">
    <property type="entry name" value="Thioredoxin"/>
    <property type="match status" value="1"/>
</dbReference>
<dbReference type="GO" id="GO:0006950">
    <property type="term" value="P:response to stress"/>
    <property type="evidence" value="ECO:0007669"/>
    <property type="project" value="UniProtKB-ARBA"/>
</dbReference>
<name>A0A1R3VCX4_9HYPH</name>
<evidence type="ECO:0000256" key="5">
    <source>
        <dbReference type="ARBA" id="ARBA00023284"/>
    </source>
</evidence>
<dbReference type="NCBIfam" id="TIGR01068">
    <property type="entry name" value="thioredoxin"/>
    <property type="match status" value="1"/>
</dbReference>
<comment type="similarity">
    <text evidence="1">Belongs to the thioredoxin family.</text>
</comment>
<dbReference type="InterPro" id="IPR017937">
    <property type="entry name" value="Thioredoxin_CS"/>
</dbReference>
<organism evidence="9 10">
    <name type="scientific">Mesorhizobium prunaredense</name>
    <dbReference type="NCBI Taxonomy" id="1631249"/>
    <lineage>
        <taxon>Bacteria</taxon>
        <taxon>Pseudomonadati</taxon>
        <taxon>Pseudomonadota</taxon>
        <taxon>Alphaproteobacteria</taxon>
        <taxon>Hyphomicrobiales</taxon>
        <taxon>Phyllobacteriaceae</taxon>
        <taxon>Mesorhizobium</taxon>
    </lineage>
</organism>
<keyword evidence="5" id="KW-0676">Redox-active center</keyword>
<protein>
    <recommendedName>
        <fullName evidence="6">Thioredoxin</fullName>
    </recommendedName>
</protein>
<dbReference type="Gene3D" id="1.25.40.10">
    <property type="entry name" value="Tetratricopeptide repeat domain"/>
    <property type="match status" value="2"/>
</dbReference>
<keyword evidence="4" id="KW-1015">Disulfide bond</keyword>
<feature type="domain" description="Thioredoxin" evidence="8">
    <location>
        <begin position="50"/>
        <end position="168"/>
    </location>
</feature>
<dbReference type="InterPro" id="IPR011990">
    <property type="entry name" value="TPR-like_helical_dom_sf"/>
</dbReference>
<dbReference type="Pfam" id="PF14559">
    <property type="entry name" value="TPR_19"/>
    <property type="match status" value="1"/>
</dbReference>
<keyword evidence="10" id="KW-1185">Reference proteome</keyword>
<dbReference type="AlphaFoldDB" id="A0A1R3VCX4"/>
<dbReference type="Proteomes" id="UP000188388">
    <property type="component" value="Unassembled WGS sequence"/>
</dbReference>
<feature type="compositionally biased region" description="Basic residues" evidence="7">
    <location>
        <begin position="1"/>
        <end position="12"/>
    </location>
</feature>
<evidence type="ECO:0000259" key="8">
    <source>
        <dbReference type="PROSITE" id="PS51352"/>
    </source>
</evidence>
<reference evidence="10" key="1">
    <citation type="submission" date="2017-01" db="EMBL/GenBank/DDBJ databases">
        <authorList>
            <person name="Brunel B."/>
        </authorList>
    </citation>
    <scope>NUCLEOTIDE SEQUENCE [LARGE SCALE GENOMIC DNA]</scope>
</reference>
<dbReference type="PANTHER" id="PTHR45663:SF11">
    <property type="entry name" value="GEO12009P1"/>
    <property type="match status" value="1"/>
</dbReference>
<keyword evidence="3" id="KW-0249">Electron transport</keyword>
<evidence type="ECO:0000256" key="3">
    <source>
        <dbReference type="ARBA" id="ARBA00022982"/>
    </source>
</evidence>
<dbReference type="PROSITE" id="PS00194">
    <property type="entry name" value="THIOREDOXIN_1"/>
    <property type="match status" value="1"/>
</dbReference>
<evidence type="ECO:0000256" key="4">
    <source>
        <dbReference type="ARBA" id="ARBA00023157"/>
    </source>
</evidence>
<dbReference type="PRINTS" id="PR00421">
    <property type="entry name" value="THIOREDOXIN"/>
</dbReference>
<evidence type="ECO:0000256" key="7">
    <source>
        <dbReference type="SAM" id="MobiDB-lite"/>
    </source>
</evidence>
<dbReference type="InterPro" id="IPR036249">
    <property type="entry name" value="Thioredoxin-like_sf"/>
</dbReference>
<evidence type="ECO:0000313" key="9">
    <source>
        <dbReference type="EMBL" id="SIT57790.1"/>
    </source>
</evidence>
<dbReference type="CDD" id="cd02947">
    <property type="entry name" value="TRX_family"/>
    <property type="match status" value="1"/>
</dbReference>
<evidence type="ECO:0000256" key="2">
    <source>
        <dbReference type="ARBA" id="ARBA00022448"/>
    </source>
</evidence>
<keyword evidence="2" id="KW-0813">Transport</keyword>
<dbReference type="PANTHER" id="PTHR45663">
    <property type="entry name" value="GEO12009P1"/>
    <property type="match status" value="1"/>
</dbReference>
<dbReference type="STRING" id="1631249.BQ8794_40389"/>
<dbReference type="FunFam" id="3.40.30.10:FF:000001">
    <property type="entry name" value="Thioredoxin"/>
    <property type="match status" value="1"/>
</dbReference>
<dbReference type="GO" id="GO:0045454">
    <property type="term" value="P:cell redox homeostasis"/>
    <property type="evidence" value="ECO:0007669"/>
    <property type="project" value="TreeGrafter"/>
</dbReference>
<dbReference type="Gene3D" id="3.40.30.10">
    <property type="entry name" value="Glutaredoxin"/>
    <property type="match status" value="1"/>
</dbReference>
<evidence type="ECO:0000256" key="6">
    <source>
        <dbReference type="NCBIfam" id="TIGR01068"/>
    </source>
</evidence>
<dbReference type="SUPFAM" id="SSF52833">
    <property type="entry name" value="Thioredoxin-like"/>
    <property type="match status" value="1"/>
</dbReference>
<sequence>MLRRAGGRAARPKGHEMSDNNQFGGPFGSNGGQYATTVQYGGTDATPAKVAPGDPPVAADVIKETTTAAFAADVIQESRRQPVLVDFWAPWCGPCKQLTPLLEKAVTAAGGKVKLVKMNIDDHPSIAGQLGIQSIPAVIAFKDGQPVDGFMGAIPESQIAAFIEKVGGKGNGAPQVAEALAAAAEARAAGDVQTAADIFDAILEQAPETIEAIAGLGDLLFEAGDAEGAEAVLARAPEAKKDAPALAAVRAKMALAAQAQALGNPAELERRLAENPGDHQARFELAMIQNANGERMAAADNLLAIVKADRSWNDDGAKTQLLQFFEAWGMTDEATLAARRKLSSLLFS</sequence>
<evidence type="ECO:0000313" key="10">
    <source>
        <dbReference type="Proteomes" id="UP000188388"/>
    </source>
</evidence>
<dbReference type="SUPFAM" id="SSF48452">
    <property type="entry name" value="TPR-like"/>
    <property type="match status" value="1"/>
</dbReference>
<proteinExistence type="inferred from homology"/>
<dbReference type="InterPro" id="IPR005746">
    <property type="entry name" value="Thioredoxin"/>
</dbReference>
<dbReference type="EMBL" id="FTPD01000034">
    <property type="protein sequence ID" value="SIT57790.1"/>
    <property type="molecule type" value="Genomic_DNA"/>
</dbReference>
<dbReference type="PROSITE" id="PS51352">
    <property type="entry name" value="THIOREDOXIN_2"/>
    <property type="match status" value="1"/>
</dbReference>
<evidence type="ECO:0000256" key="1">
    <source>
        <dbReference type="ARBA" id="ARBA00008987"/>
    </source>
</evidence>
<gene>
    <name evidence="9" type="ORF">BQ8794_40389</name>
</gene>